<dbReference type="Proteomes" id="UP000823388">
    <property type="component" value="Chromosome 6K"/>
</dbReference>
<dbReference type="AlphaFoldDB" id="A0A8T0R9R3"/>
<evidence type="ECO:0000313" key="1">
    <source>
        <dbReference type="EMBL" id="KAG2582214.1"/>
    </source>
</evidence>
<protein>
    <submittedName>
        <fullName evidence="1">Uncharacterized protein</fullName>
    </submittedName>
</protein>
<reference evidence="1" key="1">
    <citation type="submission" date="2020-05" db="EMBL/GenBank/DDBJ databases">
        <title>WGS assembly of Panicum virgatum.</title>
        <authorList>
            <person name="Lovell J.T."/>
            <person name="Jenkins J."/>
            <person name="Shu S."/>
            <person name="Juenger T.E."/>
            <person name="Schmutz J."/>
        </authorList>
    </citation>
    <scope>NUCLEOTIDE SEQUENCE</scope>
    <source>
        <strain evidence="1">AP13</strain>
    </source>
</reference>
<organism evidence="1 2">
    <name type="scientific">Panicum virgatum</name>
    <name type="common">Blackwell switchgrass</name>
    <dbReference type="NCBI Taxonomy" id="38727"/>
    <lineage>
        <taxon>Eukaryota</taxon>
        <taxon>Viridiplantae</taxon>
        <taxon>Streptophyta</taxon>
        <taxon>Embryophyta</taxon>
        <taxon>Tracheophyta</taxon>
        <taxon>Spermatophyta</taxon>
        <taxon>Magnoliopsida</taxon>
        <taxon>Liliopsida</taxon>
        <taxon>Poales</taxon>
        <taxon>Poaceae</taxon>
        <taxon>PACMAD clade</taxon>
        <taxon>Panicoideae</taxon>
        <taxon>Panicodae</taxon>
        <taxon>Paniceae</taxon>
        <taxon>Panicinae</taxon>
        <taxon>Panicum</taxon>
        <taxon>Panicum sect. Hiantes</taxon>
    </lineage>
</organism>
<accession>A0A8T0R9R3</accession>
<proteinExistence type="predicted"/>
<comment type="caution">
    <text evidence="1">The sequence shown here is derived from an EMBL/GenBank/DDBJ whole genome shotgun (WGS) entry which is preliminary data.</text>
</comment>
<evidence type="ECO:0000313" key="2">
    <source>
        <dbReference type="Proteomes" id="UP000823388"/>
    </source>
</evidence>
<name>A0A8T0R9R3_PANVG</name>
<keyword evidence="2" id="KW-1185">Reference proteome</keyword>
<dbReference type="EMBL" id="CM029047">
    <property type="protein sequence ID" value="KAG2582214.1"/>
    <property type="molecule type" value="Genomic_DNA"/>
</dbReference>
<gene>
    <name evidence="1" type="ORF">PVAP13_6KG180235</name>
</gene>
<sequence length="55" mass="6363">MRGRRRTQKEHTNWSCLICELQLLSPFIDTSSQGEHLQAATIHNSVCRLTLTRQP</sequence>